<dbReference type="Pfam" id="PF00072">
    <property type="entry name" value="Response_reg"/>
    <property type="match status" value="1"/>
</dbReference>
<organism evidence="4 5">
    <name type="scientific">Bryocella elongata</name>
    <dbReference type="NCBI Taxonomy" id="863522"/>
    <lineage>
        <taxon>Bacteria</taxon>
        <taxon>Pseudomonadati</taxon>
        <taxon>Acidobacteriota</taxon>
        <taxon>Terriglobia</taxon>
        <taxon>Terriglobales</taxon>
        <taxon>Acidobacteriaceae</taxon>
        <taxon>Bryocella</taxon>
    </lineage>
</organism>
<dbReference type="InterPro" id="IPR050595">
    <property type="entry name" value="Bact_response_regulator"/>
</dbReference>
<evidence type="ECO:0000259" key="3">
    <source>
        <dbReference type="PROSITE" id="PS50110"/>
    </source>
</evidence>
<feature type="modified residue" description="4-aspartylphosphate" evidence="2">
    <location>
        <position position="68"/>
    </location>
</feature>
<gene>
    <name evidence="4" type="ORF">SAMN05421819_2546</name>
</gene>
<dbReference type="OrthoDB" id="119525at2"/>
<dbReference type="PANTHER" id="PTHR44591:SF21">
    <property type="entry name" value="TWO-COMPONENT RESPONSE REGULATOR"/>
    <property type="match status" value="1"/>
</dbReference>
<dbReference type="SUPFAM" id="SSF52172">
    <property type="entry name" value="CheY-like"/>
    <property type="match status" value="1"/>
</dbReference>
<accession>A0A1H5ZAA7</accession>
<sequence length="139" mass="14968">MMAPETSPEPNAGRPKMILLVEDSPDIRELATSSLRSADFEVIEAANAEQALEILAGMPSAPDLLITDLMLPGLNGHELAGLVRAQHPGVRVLFTTGHGAEALDSRQLASGLSAHLQKPFSLRVLRQRVREMLDVSSTH</sequence>
<dbReference type="InterPro" id="IPR011006">
    <property type="entry name" value="CheY-like_superfamily"/>
</dbReference>
<dbReference type="PROSITE" id="PS50110">
    <property type="entry name" value="RESPONSE_REGULATORY"/>
    <property type="match status" value="1"/>
</dbReference>
<dbReference type="RefSeq" id="WP_103933441.1">
    <property type="nucleotide sequence ID" value="NZ_FNVA01000004.1"/>
</dbReference>
<dbReference type="PANTHER" id="PTHR44591">
    <property type="entry name" value="STRESS RESPONSE REGULATOR PROTEIN 1"/>
    <property type="match status" value="1"/>
</dbReference>
<feature type="domain" description="Response regulatory" evidence="3">
    <location>
        <begin position="17"/>
        <end position="133"/>
    </location>
</feature>
<dbReference type="InterPro" id="IPR001789">
    <property type="entry name" value="Sig_transdc_resp-reg_receiver"/>
</dbReference>
<reference evidence="4 5" key="1">
    <citation type="submission" date="2016-10" db="EMBL/GenBank/DDBJ databases">
        <authorList>
            <person name="de Groot N.N."/>
        </authorList>
    </citation>
    <scope>NUCLEOTIDE SEQUENCE [LARGE SCALE GENOMIC DNA]</scope>
    <source>
        <strain evidence="4 5">DSM 22489</strain>
    </source>
</reference>
<dbReference type="SMART" id="SM00448">
    <property type="entry name" value="REC"/>
    <property type="match status" value="1"/>
</dbReference>
<evidence type="ECO:0000256" key="1">
    <source>
        <dbReference type="ARBA" id="ARBA00022553"/>
    </source>
</evidence>
<evidence type="ECO:0000313" key="5">
    <source>
        <dbReference type="Proteomes" id="UP000236728"/>
    </source>
</evidence>
<evidence type="ECO:0000313" key="4">
    <source>
        <dbReference type="EMBL" id="SEG33241.1"/>
    </source>
</evidence>
<dbReference type="GO" id="GO:0000160">
    <property type="term" value="P:phosphorelay signal transduction system"/>
    <property type="evidence" value="ECO:0007669"/>
    <property type="project" value="InterPro"/>
</dbReference>
<evidence type="ECO:0000256" key="2">
    <source>
        <dbReference type="PROSITE-ProRule" id="PRU00169"/>
    </source>
</evidence>
<name>A0A1H5ZAA7_9BACT</name>
<dbReference type="Gene3D" id="3.40.50.2300">
    <property type="match status" value="1"/>
</dbReference>
<dbReference type="AlphaFoldDB" id="A0A1H5ZAA7"/>
<dbReference type="CDD" id="cd00156">
    <property type="entry name" value="REC"/>
    <property type="match status" value="1"/>
</dbReference>
<dbReference type="EMBL" id="FNVA01000004">
    <property type="protein sequence ID" value="SEG33241.1"/>
    <property type="molecule type" value="Genomic_DNA"/>
</dbReference>
<proteinExistence type="predicted"/>
<dbReference type="Proteomes" id="UP000236728">
    <property type="component" value="Unassembled WGS sequence"/>
</dbReference>
<protein>
    <submittedName>
        <fullName evidence="4">Response regulator receiver domain-containing protein</fullName>
    </submittedName>
</protein>
<keyword evidence="5" id="KW-1185">Reference proteome</keyword>
<keyword evidence="1 2" id="KW-0597">Phosphoprotein</keyword>